<organism evidence="2 3">
    <name type="scientific">Abditibacterium utsteinense</name>
    <dbReference type="NCBI Taxonomy" id="1960156"/>
    <lineage>
        <taxon>Bacteria</taxon>
        <taxon>Pseudomonadati</taxon>
        <taxon>Abditibacteriota</taxon>
        <taxon>Abditibacteriia</taxon>
        <taxon>Abditibacteriales</taxon>
        <taxon>Abditibacteriaceae</taxon>
        <taxon>Abditibacterium</taxon>
    </lineage>
</organism>
<evidence type="ECO:0000256" key="1">
    <source>
        <dbReference type="SAM" id="Phobius"/>
    </source>
</evidence>
<dbReference type="AlphaFoldDB" id="A0A2S8SUJ7"/>
<accession>A0A2S8SUJ7</accession>
<keyword evidence="1" id="KW-1133">Transmembrane helix</keyword>
<sequence>MGDLKSSRLIIFKGFLFLLAGIVAASVLLGENFTLRTAFLLFVAIWSFCRFYYFAFYVIEKYVDPSFKFSGLGAFFLHFLWKRRS</sequence>
<reference evidence="2 3" key="1">
    <citation type="journal article" date="2018" name="Syst. Appl. Microbiol.">
        <title>Abditibacterium utsteinense sp. nov., the first cultivated member of candidate phylum FBP, isolated from ice-free Antarctic soil samples.</title>
        <authorList>
            <person name="Tahon G."/>
            <person name="Tytgat B."/>
            <person name="Lebbe L."/>
            <person name="Carlier A."/>
            <person name="Willems A."/>
        </authorList>
    </citation>
    <scope>NUCLEOTIDE SEQUENCE [LARGE SCALE GENOMIC DNA]</scope>
    <source>
        <strain evidence="2 3">LMG 29911</strain>
    </source>
</reference>
<proteinExistence type="predicted"/>
<dbReference type="Proteomes" id="UP000237684">
    <property type="component" value="Unassembled WGS sequence"/>
</dbReference>
<feature type="transmembrane region" description="Helical" evidence="1">
    <location>
        <begin position="12"/>
        <end position="30"/>
    </location>
</feature>
<dbReference type="InParanoid" id="A0A2S8SUJ7"/>
<dbReference type="EMBL" id="NIGF01000005">
    <property type="protein sequence ID" value="PQV64472.1"/>
    <property type="molecule type" value="Genomic_DNA"/>
</dbReference>
<keyword evidence="3" id="KW-1185">Reference proteome</keyword>
<name>A0A2S8SUJ7_9BACT</name>
<protein>
    <submittedName>
        <fullName evidence="2">Uncharacterized protein</fullName>
    </submittedName>
</protein>
<keyword evidence="1" id="KW-0472">Membrane</keyword>
<evidence type="ECO:0000313" key="2">
    <source>
        <dbReference type="EMBL" id="PQV64472.1"/>
    </source>
</evidence>
<feature type="transmembrane region" description="Helical" evidence="1">
    <location>
        <begin position="37"/>
        <end position="59"/>
    </location>
</feature>
<gene>
    <name evidence="2" type="ORF">B1R32_105154</name>
</gene>
<comment type="caution">
    <text evidence="2">The sequence shown here is derived from an EMBL/GenBank/DDBJ whole genome shotgun (WGS) entry which is preliminary data.</text>
</comment>
<keyword evidence="1" id="KW-0812">Transmembrane</keyword>
<evidence type="ECO:0000313" key="3">
    <source>
        <dbReference type="Proteomes" id="UP000237684"/>
    </source>
</evidence>